<evidence type="ECO:0008006" key="3">
    <source>
        <dbReference type="Google" id="ProtNLM"/>
    </source>
</evidence>
<evidence type="ECO:0000313" key="1">
    <source>
        <dbReference type="EMBL" id="MDR6867841.1"/>
    </source>
</evidence>
<proteinExistence type="predicted"/>
<keyword evidence="2" id="KW-1185">Reference proteome</keyword>
<evidence type="ECO:0000313" key="2">
    <source>
        <dbReference type="Proteomes" id="UP001259347"/>
    </source>
</evidence>
<dbReference type="EMBL" id="JAVDUM010000010">
    <property type="protein sequence ID" value="MDR6867841.1"/>
    <property type="molecule type" value="Genomic_DNA"/>
</dbReference>
<reference evidence="1 2" key="1">
    <citation type="submission" date="2023-07" db="EMBL/GenBank/DDBJ databases">
        <title>Sorghum-associated microbial communities from plants grown in Nebraska, USA.</title>
        <authorList>
            <person name="Schachtman D."/>
        </authorList>
    </citation>
    <scope>NUCLEOTIDE SEQUENCE [LARGE SCALE GENOMIC DNA]</scope>
    <source>
        <strain evidence="1 2">2980</strain>
    </source>
</reference>
<dbReference type="RefSeq" id="WP_310021071.1">
    <property type="nucleotide sequence ID" value="NZ_JAVDUM010000010.1"/>
</dbReference>
<dbReference type="Proteomes" id="UP001259347">
    <property type="component" value="Unassembled WGS sequence"/>
</dbReference>
<gene>
    <name evidence="1" type="ORF">J2Y69_002449</name>
</gene>
<accession>A0ABU1SE08</accession>
<protein>
    <recommendedName>
        <fullName evidence="3">Lipoprotein</fullName>
    </recommendedName>
</protein>
<name>A0ABU1SE08_9MICO</name>
<sequence length="185" mass="19371">MPASHVSHAVARRSTMRGLAATTTVCLLALAVTGCGVPDAPSPTPTALFATEDEAFAAAEETYRAYVDASNDRRSGVDGVDPQSFLGGQALEDEISVLRDLRAAGKQVVGSSTLSRFAGNEFDSTSGAVEAEACIDVSATKVMTTDGQDVTPMQRPSRVGVALNFIVVDRHPRVVDSRPDETACL</sequence>
<comment type="caution">
    <text evidence="1">The sequence shown here is derived from an EMBL/GenBank/DDBJ whole genome shotgun (WGS) entry which is preliminary data.</text>
</comment>
<organism evidence="1 2">
    <name type="scientific">Microbacterium resistens</name>
    <dbReference type="NCBI Taxonomy" id="156977"/>
    <lineage>
        <taxon>Bacteria</taxon>
        <taxon>Bacillati</taxon>
        <taxon>Actinomycetota</taxon>
        <taxon>Actinomycetes</taxon>
        <taxon>Micrococcales</taxon>
        <taxon>Microbacteriaceae</taxon>
        <taxon>Microbacterium</taxon>
    </lineage>
</organism>